<dbReference type="Proteomes" id="UP001327560">
    <property type="component" value="Chromosome 1"/>
</dbReference>
<evidence type="ECO:0000313" key="2">
    <source>
        <dbReference type="EMBL" id="WOK95801.1"/>
    </source>
</evidence>
<keyword evidence="3" id="KW-1185">Reference proteome</keyword>
<dbReference type="AlphaFoldDB" id="A0AAQ3JW29"/>
<evidence type="ECO:0000313" key="3">
    <source>
        <dbReference type="Proteomes" id="UP001327560"/>
    </source>
</evidence>
<dbReference type="InterPro" id="IPR008480">
    <property type="entry name" value="DUF761_pln"/>
</dbReference>
<dbReference type="PANTHER" id="PTHR33098:SF15">
    <property type="entry name" value="DUF761 DOMAIN PROTEIN"/>
    <property type="match status" value="1"/>
</dbReference>
<protein>
    <submittedName>
        <fullName evidence="2">Uncharacterized protein</fullName>
    </submittedName>
</protein>
<proteinExistence type="predicted"/>
<feature type="compositionally biased region" description="Polar residues" evidence="1">
    <location>
        <begin position="1"/>
        <end position="10"/>
    </location>
</feature>
<reference evidence="2 3" key="1">
    <citation type="submission" date="2023-10" db="EMBL/GenBank/DDBJ databases">
        <title>Chromosome-scale genome assembly provides insights into flower coloration mechanisms of Canna indica.</title>
        <authorList>
            <person name="Li C."/>
        </authorList>
    </citation>
    <scope>NUCLEOTIDE SEQUENCE [LARGE SCALE GENOMIC DNA]</scope>
    <source>
        <tissue evidence="2">Flower</tissue>
    </source>
</reference>
<feature type="region of interest" description="Disordered" evidence="1">
    <location>
        <begin position="1"/>
        <end position="21"/>
    </location>
</feature>
<evidence type="ECO:0000256" key="1">
    <source>
        <dbReference type="SAM" id="MobiDB-lite"/>
    </source>
</evidence>
<organism evidence="2 3">
    <name type="scientific">Canna indica</name>
    <name type="common">Indian-shot</name>
    <dbReference type="NCBI Taxonomy" id="4628"/>
    <lineage>
        <taxon>Eukaryota</taxon>
        <taxon>Viridiplantae</taxon>
        <taxon>Streptophyta</taxon>
        <taxon>Embryophyta</taxon>
        <taxon>Tracheophyta</taxon>
        <taxon>Spermatophyta</taxon>
        <taxon>Magnoliopsida</taxon>
        <taxon>Liliopsida</taxon>
        <taxon>Zingiberales</taxon>
        <taxon>Cannaceae</taxon>
        <taxon>Canna</taxon>
    </lineage>
</organism>
<dbReference type="Pfam" id="PF05553">
    <property type="entry name" value="DUF761"/>
    <property type="match status" value="1"/>
</dbReference>
<name>A0AAQ3JW29_9LILI</name>
<gene>
    <name evidence="2" type="ORF">Cni_G04508</name>
</gene>
<sequence length="94" mass="10466">MAANDSQSGKMSEHRGASTSSKVITCKRDAIVGGFVHDAGRQTAAARRGNYLGEVEEEDINEVADAFIKRFRKDLHLQRLRSIENYNQMLARGL</sequence>
<dbReference type="PANTHER" id="PTHR33098">
    <property type="entry name" value="COTTON FIBER (DUF761)"/>
    <property type="match status" value="1"/>
</dbReference>
<dbReference type="EMBL" id="CP136890">
    <property type="protein sequence ID" value="WOK95801.1"/>
    <property type="molecule type" value="Genomic_DNA"/>
</dbReference>
<accession>A0AAQ3JW29</accession>